<dbReference type="Gene3D" id="3.90.550.10">
    <property type="entry name" value="Spore Coat Polysaccharide Biosynthesis Protein SpsA, Chain A"/>
    <property type="match status" value="1"/>
</dbReference>
<dbReference type="InterPro" id="IPR029044">
    <property type="entry name" value="Nucleotide-diphossugar_trans"/>
</dbReference>
<dbReference type="PANTHER" id="PTHR43179">
    <property type="entry name" value="RHAMNOSYLTRANSFERASE WBBL"/>
    <property type="match status" value="1"/>
</dbReference>
<dbReference type="CDD" id="cd04186">
    <property type="entry name" value="GT_2_like_c"/>
    <property type="match status" value="1"/>
</dbReference>
<organism evidence="1 2">
    <name type="scientific">Paracoccus sulfuroxidans</name>
    <dbReference type="NCBI Taxonomy" id="384678"/>
    <lineage>
        <taxon>Bacteria</taxon>
        <taxon>Pseudomonadati</taxon>
        <taxon>Pseudomonadota</taxon>
        <taxon>Alphaproteobacteria</taxon>
        <taxon>Rhodobacterales</taxon>
        <taxon>Paracoccaceae</taxon>
        <taxon>Paracoccus</taxon>
    </lineage>
</organism>
<dbReference type="SUPFAM" id="SSF53448">
    <property type="entry name" value="Nucleotide-diphospho-sugar transferases"/>
    <property type="match status" value="1"/>
</dbReference>
<name>A0A562NU14_9RHOB</name>
<dbReference type="Proteomes" id="UP000316225">
    <property type="component" value="Unassembled WGS sequence"/>
</dbReference>
<dbReference type="AlphaFoldDB" id="A0A562NU14"/>
<proteinExistence type="predicted"/>
<evidence type="ECO:0000313" key="1">
    <source>
        <dbReference type="EMBL" id="TWI35704.1"/>
    </source>
</evidence>
<keyword evidence="2" id="KW-1185">Reference proteome</keyword>
<dbReference type="Pfam" id="PF13641">
    <property type="entry name" value="Glyco_tranf_2_3"/>
    <property type="match status" value="1"/>
</dbReference>
<accession>A0A562NU14</accession>
<reference evidence="1 2" key="1">
    <citation type="journal article" date="2015" name="Stand. Genomic Sci.">
        <title>Genomic Encyclopedia of Bacterial and Archaeal Type Strains, Phase III: the genomes of soil and plant-associated and newly described type strains.</title>
        <authorList>
            <person name="Whitman W.B."/>
            <person name="Woyke T."/>
            <person name="Klenk H.P."/>
            <person name="Zhou Y."/>
            <person name="Lilburn T.G."/>
            <person name="Beck B.J."/>
            <person name="De Vos P."/>
            <person name="Vandamme P."/>
            <person name="Eisen J.A."/>
            <person name="Garrity G."/>
            <person name="Hugenholtz P."/>
            <person name="Kyrpides N.C."/>
        </authorList>
    </citation>
    <scope>NUCLEOTIDE SEQUENCE [LARGE SCALE GENOMIC DNA]</scope>
    <source>
        <strain evidence="1 2">CGMCC 1.5364</strain>
    </source>
</reference>
<dbReference type="EMBL" id="VLKU01000003">
    <property type="protein sequence ID" value="TWI35704.1"/>
    <property type="molecule type" value="Genomic_DNA"/>
</dbReference>
<comment type="caution">
    <text evidence="1">The sequence shown here is derived from an EMBL/GenBank/DDBJ whole genome shotgun (WGS) entry which is preliminary data.</text>
</comment>
<gene>
    <name evidence="1" type="ORF">IQ24_01062</name>
</gene>
<dbReference type="RefSeq" id="WP_242007928.1">
    <property type="nucleotide sequence ID" value="NZ_VLKU01000003.1"/>
</dbReference>
<evidence type="ECO:0000313" key="2">
    <source>
        <dbReference type="Proteomes" id="UP000316225"/>
    </source>
</evidence>
<protein>
    <recommendedName>
        <fullName evidence="3">Glycosyltransferase 2-like domain-containing protein</fullName>
    </recommendedName>
</protein>
<sequence>MDAMNSHGPVLNCIVLNWRTAEMSLEAATAALQEMEGIDGGVTIVDNGSGDGSFERMTAEASARGWLQSGRVAVVQSGWNGGFGAGNNVGIRAGAPDGRRADLVYLLNSDAIPQPGSIRALVDYLGRHPQAGIACSRIRGVDGEPHATAFRFPTAASEFEVTSRSGPVSRLFRRRIVAMPQPEVSAQVEWSAGASMMIRREVLDQVGLFDEGFFLYFEETDLCRRAADKGWQTHYVVESEVAHIGSASTGMKTWKRAPDYWYDSRRRYFEKHHGRLGALWATTAHLGGSALFRLRCLLQRRAWDNPPGHLSYLFRHALRRQPRPVHVEKGKP</sequence>
<dbReference type="PANTHER" id="PTHR43179:SF7">
    <property type="entry name" value="RHAMNOSYLTRANSFERASE WBBL"/>
    <property type="match status" value="1"/>
</dbReference>
<evidence type="ECO:0008006" key="3">
    <source>
        <dbReference type="Google" id="ProtNLM"/>
    </source>
</evidence>